<name>A0A9W6QC38_9ACTN</name>
<sequence length="211" mass="22874">MATTDTTDTTDTTAVTAPNTYLRLAARLHELGTVDAERYAEACAYLADFPEPGPARRTEELVETFLQCGLAFSVHGEDVDDAGSAYAWILDEAAAVLGPGTGITDVELLGEPGGSRELRFRVNGAEKSWWIEQESDDYLDQGAVHENVADLLPDRSLDPRVLHCLPGLDACADDHYLLATPEHAALLRDEFALRIEVRGPDGLPVREDAAP</sequence>
<dbReference type="AlphaFoldDB" id="A0A9W6QC38"/>
<accession>A0A9W6QC38</accession>
<evidence type="ECO:0000313" key="1">
    <source>
        <dbReference type="EMBL" id="GLW72656.1"/>
    </source>
</evidence>
<dbReference type="EMBL" id="BSSA01000019">
    <property type="protein sequence ID" value="GLW72656.1"/>
    <property type="molecule type" value="Genomic_DNA"/>
</dbReference>
<dbReference type="RefSeq" id="WP_285738345.1">
    <property type="nucleotide sequence ID" value="NZ_BSSA01000019.1"/>
</dbReference>
<proteinExistence type="predicted"/>
<organism evidence="1 2">
    <name type="scientific">Kitasatospora phosalacinea</name>
    <dbReference type="NCBI Taxonomy" id="2065"/>
    <lineage>
        <taxon>Bacteria</taxon>
        <taxon>Bacillati</taxon>
        <taxon>Actinomycetota</taxon>
        <taxon>Actinomycetes</taxon>
        <taxon>Kitasatosporales</taxon>
        <taxon>Streptomycetaceae</taxon>
        <taxon>Kitasatospora</taxon>
    </lineage>
</organism>
<evidence type="ECO:0000313" key="2">
    <source>
        <dbReference type="Proteomes" id="UP001165041"/>
    </source>
</evidence>
<comment type="caution">
    <text evidence="1">The sequence shown here is derived from an EMBL/GenBank/DDBJ whole genome shotgun (WGS) entry which is preliminary data.</text>
</comment>
<dbReference type="Proteomes" id="UP001165041">
    <property type="component" value="Unassembled WGS sequence"/>
</dbReference>
<gene>
    <name evidence="1" type="ORF">Kpho02_49550</name>
</gene>
<reference evidence="1" key="1">
    <citation type="submission" date="2023-02" db="EMBL/GenBank/DDBJ databases">
        <title>Kitasatospora phosalacinea NBRC 14627.</title>
        <authorList>
            <person name="Ichikawa N."/>
            <person name="Sato H."/>
            <person name="Tonouchi N."/>
        </authorList>
    </citation>
    <scope>NUCLEOTIDE SEQUENCE</scope>
    <source>
        <strain evidence="1">NBRC 14627</strain>
    </source>
</reference>
<protein>
    <submittedName>
        <fullName evidence="1">Uncharacterized protein</fullName>
    </submittedName>
</protein>